<evidence type="ECO:0000256" key="2">
    <source>
        <dbReference type="ARBA" id="ARBA00022448"/>
    </source>
</evidence>
<comment type="similarity">
    <text evidence="9">Belongs to the monovalent cation:proton antiporter 2 (CPA2) transporter (TC 2.A.37) family. CHX (TC 2.A.37.4) subfamily.</text>
</comment>
<evidence type="ECO:0000256" key="10">
    <source>
        <dbReference type="SAM" id="Phobius"/>
    </source>
</evidence>
<comment type="subcellular location">
    <subcellularLocation>
        <location evidence="1">Membrane</location>
        <topology evidence="1">Multi-pass membrane protein</topology>
    </subcellularLocation>
</comment>
<dbReference type="Gene3D" id="1.20.1530.20">
    <property type="match status" value="1"/>
</dbReference>
<feature type="transmembrane region" description="Helical" evidence="10">
    <location>
        <begin position="222"/>
        <end position="248"/>
    </location>
</feature>
<evidence type="ECO:0000259" key="11">
    <source>
        <dbReference type="Pfam" id="PF00999"/>
    </source>
</evidence>
<keyword evidence="3" id="KW-0633">Potassium transport</keyword>
<evidence type="ECO:0000313" key="14">
    <source>
        <dbReference type="Proteomes" id="UP001634007"/>
    </source>
</evidence>
<evidence type="ECO:0000256" key="5">
    <source>
        <dbReference type="ARBA" id="ARBA00022958"/>
    </source>
</evidence>
<evidence type="ECO:0000256" key="8">
    <source>
        <dbReference type="ARBA" id="ARBA00023136"/>
    </source>
</evidence>
<evidence type="ECO:0000313" key="13">
    <source>
        <dbReference type="EMBL" id="KAL3732420.1"/>
    </source>
</evidence>
<keyword evidence="2" id="KW-0813">Transport</keyword>
<feature type="transmembrane region" description="Helical" evidence="10">
    <location>
        <begin position="260"/>
        <end position="293"/>
    </location>
</feature>
<protein>
    <recommendedName>
        <fullName evidence="15">Cation/H+ exchanger domain-containing protein</fullName>
    </recommendedName>
</protein>
<evidence type="ECO:0000259" key="12">
    <source>
        <dbReference type="Pfam" id="PF23259"/>
    </source>
</evidence>
<evidence type="ECO:0000256" key="1">
    <source>
        <dbReference type="ARBA" id="ARBA00004141"/>
    </source>
</evidence>
<dbReference type="InterPro" id="IPR050794">
    <property type="entry name" value="CPA2_transporter"/>
</dbReference>
<feature type="transmembrane region" description="Helical" evidence="10">
    <location>
        <begin position="96"/>
        <end position="115"/>
    </location>
</feature>
<keyword evidence="8 10" id="KW-0472">Membrane</keyword>
<feature type="domain" description="Cation/H+ exchanger transmembrane" evidence="11">
    <location>
        <begin position="48"/>
        <end position="418"/>
    </location>
</feature>
<comment type="caution">
    <text evidence="13">The sequence shown here is derived from an EMBL/GenBank/DDBJ whole genome shotgun (WGS) entry which is preliminary data.</text>
</comment>
<evidence type="ECO:0000256" key="6">
    <source>
        <dbReference type="ARBA" id="ARBA00022989"/>
    </source>
</evidence>
<dbReference type="Proteomes" id="UP001634007">
    <property type="component" value="Unassembled WGS sequence"/>
</dbReference>
<dbReference type="Pfam" id="PF00999">
    <property type="entry name" value="Na_H_Exchanger"/>
    <property type="match status" value="1"/>
</dbReference>
<dbReference type="EMBL" id="JBJKBG010000007">
    <property type="protein sequence ID" value="KAL3732420.1"/>
    <property type="molecule type" value="Genomic_DNA"/>
</dbReference>
<name>A0ABD3K9W1_EUCGL</name>
<dbReference type="Pfam" id="PF23259">
    <property type="entry name" value="CHX17_C"/>
    <property type="match status" value="1"/>
</dbReference>
<keyword evidence="14" id="KW-1185">Reference proteome</keyword>
<proteinExistence type="inferred from homology"/>
<dbReference type="AlphaFoldDB" id="A0ABD3K9W1"/>
<dbReference type="PANTHER" id="PTHR32468:SF108">
    <property type="entry name" value="CATION_H(+) ANTIPORTER 15-LIKE"/>
    <property type="match status" value="1"/>
</dbReference>
<evidence type="ECO:0000256" key="9">
    <source>
        <dbReference type="ARBA" id="ARBA00038341"/>
    </source>
</evidence>
<feature type="domain" description="Cation/H(+) antiporter C-terminal" evidence="12">
    <location>
        <begin position="615"/>
        <end position="761"/>
    </location>
</feature>
<dbReference type="GO" id="GO:0006813">
    <property type="term" value="P:potassium ion transport"/>
    <property type="evidence" value="ECO:0007669"/>
    <property type="project" value="UniProtKB-KW"/>
</dbReference>
<keyword evidence="4 10" id="KW-0812">Transmembrane</keyword>
<feature type="transmembrane region" description="Helical" evidence="10">
    <location>
        <begin position="64"/>
        <end position="84"/>
    </location>
</feature>
<keyword evidence="7" id="KW-0406">Ion transport</keyword>
<dbReference type="InterPro" id="IPR006153">
    <property type="entry name" value="Cation/H_exchanger_TM"/>
</dbReference>
<keyword evidence="5" id="KW-0630">Potassium</keyword>
<gene>
    <name evidence="13" type="ORF">ACJRO7_029139</name>
</gene>
<feature type="transmembrane region" description="Helical" evidence="10">
    <location>
        <begin position="160"/>
        <end position="182"/>
    </location>
</feature>
<evidence type="ECO:0000256" key="4">
    <source>
        <dbReference type="ARBA" id="ARBA00022692"/>
    </source>
</evidence>
<dbReference type="GO" id="GO:0016020">
    <property type="term" value="C:membrane"/>
    <property type="evidence" value="ECO:0007669"/>
    <property type="project" value="UniProtKB-SubCell"/>
</dbReference>
<dbReference type="InterPro" id="IPR038770">
    <property type="entry name" value="Na+/solute_symporter_sf"/>
</dbReference>
<evidence type="ECO:0000256" key="7">
    <source>
        <dbReference type="ARBA" id="ARBA00023065"/>
    </source>
</evidence>
<dbReference type="InterPro" id="IPR057290">
    <property type="entry name" value="CHX17_C"/>
</dbReference>
<evidence type="ECO:0000256" key="3">
    <source>
        <dbReference type="ARBA" id="ARBA00022538"/>
    </source>
</evidence>
<accession>A0ABD3K9W1</accession>
<reference evidence="13 14" key="1">
    <citation type="submission" date="2024-11" db="EMBL/GenBank/DDBJ databases">
        <title>Chromosome-level genome assembly of Eucalyptus globulus Labill. provides insights into its genome evolution.</title>
        <authorList>
            <person name="Li X."/>
        </authorList>
    </citation>
    <scope>NUCLEOTIDE SEQUENCE [LARGE SCALE GENOMIC DNA]</scope>
    <source>
        <strain evidence="13">CL2024</strain>
        <tissue evidence="13">Fresh tender leaves</tissue>
    </source>
</reference>
<feature type="transmembrane region" description="Helical" evidence="10">
    <location>
        <begin position="127"/>
        <end position="148"/>
    </location>
</feature>
<dbReference type="PANTHER" id="PTHR32468">
    <property type="entry name" value="CATION/H + ANTIPORTER"/>
    <property type="match status" value="1"/>
</dbReference>
<feature type="transmembrane region" description="Helical" evidence="10">
    <location>
        <begin position="194"/>
        <end position="216"/>
    </location>
</feature>
<feature type="transmembrane region" description="Helical" evidence="10">
    <location>
        <begin position="34"/>
        <end position="52"/>
    </location>
</feature>
<evidence type="ECO:0008006" key="15">
    <source>
        <dbReference type="Google" id="ProtNLM"/>
    </source>
</evidence>
<sequence length="788" mass="88254">MPFAEAPLLAREYWQGKLKGPVICSDLGWYTKGIYPVFLMQFMLISLFYVVLRILLRPLRQPQFVCSVLAGFLVSPSVLGRTKIFSASTFPHEELLLVRTIGTLALTYLLFLLAVKTDVTVIQRSMRNASIIGSSTMLMTFAALLLMIQTLSLPGIRKGFFHYIFAGIVSLTRFPNVVYAFNELNIMTSDLGQLAMSSSIFSEVLLWAWLFIGIYLRYPAQFIWSILAALGVILGIIFIVRPLIMLIIQRTPEGKPVREFYIMSIFIGSLLVGVLTDMIGSMHFGMLLFGLVIPNGPPLGSTISEKIEAVCTEVLMPIFYVSIGYNMDLALIDFKITSEIFLLTLVCALTRVVGALSAALFCEVRVRHCLLLGLMLNIRGPYDVYLLNRWFIKKDIDNQTFTMAILSDIALTAIVTPLIDRFYNPHTRLIASIPKCTRSMQTAPRNVEMRVLCCVHNEDNVLGIISLLEASNPMPESPICAYVVHLDELIGRTIPIMVPYEKQMTRVRSKSSSQPIMRAFENYSNNSKRLVRVKPYTVIAAYKNMHEYICRLAQEEQIPLIIIPFHGSRDTSNVMELVAFRNLIQNVRIYAPCTVATLVDKGTHCYPSKASSISCAVGVIFIGGTDDREALALAIRMVGQPNVGVAVLRFIFPSVDGDLDGKLDQKLNDELIGVYRAKLHITEGCLYHEVAVEDSDQAMSHIRALKDKFDLIMVGQTRRAGSLFSDNTMLNWSENPELGVIGDFLASSDFCGEVTSVLVMKHHGDPSCSRHNAPNERDREYLLRRTVC</sequence>
<keyword evidence="6 10" id="KW-1133">Transmembrane helix</keyword>
<organism evidence="13 14">
    <name type="scientific">Eucalyptus globulus</name>
    <name type="common">Tasmanian blue gum</name>
    <dbReference type="NCBI Taxonomy" id="34317"/>
    <lineage>
        <taxon>Eukaryota</taxon>
        <taxon>Viridiplantae</taxon>
        <taxon>Streptophyta</taxon>
        <taxon>Embryophyta</taxon>
        <taxon>Tracheophyta</taxon>
        <taxon>Spermatophyta</taxon>
        <taxon>Magnoliopsida</taxon>
        <taxon>eudicotyledons</taxon>
        <taxon>Gunneridae</taxon>
        <taxon>Pentapetalae</taxon>
        <taxon>rosids</taxon>
        <taxon>malvids</taxon>
        <taxon>Myrtales</taxon>
        <taxon>Myrtaceae</taxon>
        <taxon>Myrtoideae</taxon>
        <taxon>Eucalypteae</taxon>
        <taxon>Eucalyptus</taxon>
    </lineage>
</organism>